<sequence>MTATVRAATASNARILSSLQPPPNVVVVGGTSGIGRAVALSIAQHCPSAHITIIGRNESAAIDILPQLGSNPKFLRADVSLTSEIRAVTKKINAVDILVLTEGILTMTGRTPTTENIDNKLALHYYGRVLFVQELLPLLRSSPNGGKVLFVLDSINGNPSKINWNDMALENTYSLSSAANHALSFTDHAIQYFASQPENTNVTFTHAYPEVVRTNISDNLPFWARFPLKCSLAIGLGVTPEDCAELMVYGMLGTEKGYRYVDNKGRTVTKKIPLQEDMVAKVWEHTSRRISSN</sequence>
<protein>
    <recommendedName>
        <fullName evidence="11">NAD(P)-binding protein</fullName>
    </recommendedName>
</protein>
<evidence type="ECO:0000313" key="9">
    <source>
        <dbReference type="EMBL" id="CAF4030769.1"/>
    </source>
</evidence>
<name>A0A815LUM5_9BILA</name>
<dbReference type="OrthoDB" id="542013at2759"/>
<dbReference type="Proteomes" id="UP000663870">
    <property type="component" value="Unassembled WGS sequence"/>
</dbReference>
<dbReference type="EMBL" id="CAJNOO010001245">
    <property type="protein sequence ID" value="CAF1121389.1"/>
    <property type="molecule type" value="Genomic_DNA"/>
</dbReference>
<dbReference type="Gene3D" id="3.40.50.720">
    <property type="entry name" value="NAD(P)-binding Rossmann-like Domain"/>
    <property type="match status" value="1"/>
</dbReference>
<dbReference type="PANTHER" id="PTHR47534:SF3">
    <property type="entry name" value="ALCOHOL DEHYDROGENASE-LIKE C-TERMINAL DOMAIN-CONTAINING PROTEIN"/>
    <property type="match status" value="1"/>
</dbReference>
<dbReference type="Proteomes" id="UP000663882">
    <property type="component" value="Unassembled WGS sequence"/>
</dbReference>
<evidence type="ECO:0000313" key="6">
    <source>
        <dbReference type="EMBL" id="CAF1415421.1"/>
    </source>
</evidence>
<proteinExistence type="predicted"/>
<keyword evidence="10" id="KW-1185">Reference proteome</keyword>
<accession>A0A815LUM5</accession>
<dbReference type="Proteomes" id="UP000663854">
    <property type="component" value="Unassembled WGS sequence"/>
</dbReference>
<comment type="caution">
    <text evidence="6">The sequence shown here is derived from an EMBL/GenBank/DDBJ whole genome shotgun (WGS) entry which is preliminary data.</text>
</comment>
<dbReference type="Proteomes" id="UP000663889">
    <property type="component" value="Unassembled WGS sequence"/>
</dbReference>
<dbReference type="Proteomes" id="UP000663874">
    <property type="component" value="Unassembled WGS sequence"/>
</dbReference>
<evidence type="ECO:0000256" key="1">
    <source>
        <dbReference type="ARBA" id="ARBA00023002"/>
    </source>
</evidence>
<dbReference type="InterPro" id="IPR002347">
    <property type="entry name" value="SDR_fam"/>
</dbReference>
<organism evidence="6 10">
    <name type="scientific">Rotaria sordida</name>
    <dbReference type="NCBI Taxonomy" id="392033"/>
    <lineage>
        <taxon>Eukaryota</taxon>
        <taxon>Metazoa</taxon>
        <taxon>Spiralia</taxon>
        <taxon>Gnathifera</taxon>
        <taxon>Rotifera</taxon>
        <taxon>Eurotatoria</taxon>
        <taxon>Bdelloidea</taxon>
        <taxon>Philodinida</taxon>
        <taxon>Philodinidae</taxon>
        <taxon>Rotaria</taxon>
    </lineage>
</organism>
<evidence type="ECO:0000313" key="7">
    <source>
        <dbReference type="EMBL" id="CAF1416997.1"/>
    </source>
</evidence>
<dbReference type="Pfam" id="PF00106">
    <property type="entry name" value="adh_short"/>
    <property type="match status" value="1"/>
</dbReference>
<dbReference type="GO" id="GO:0016491">
    <property type="term" value="F:oxidoreductase activity"/>
    <property type="evidence" value="ECO:0007669"/>
    <property type="project" value="UniProtKB-KW"/>
</dbReference>
<evidence type="ECO:0000313" key="2">
    <source>
        <dbReference type="EMBL" id="CAF1121389.1"/>
    </source>
</evidence>
<dbReference type="Proteomes" id="UP000663823">
    <property type="component" value="Unassembled WGS sequence"/>
</dbReference>
<evidence type="ECO:0000313" key="5">
    <source>
        <dbReference type="EMBL" id="CAF1224609.1"/>
    </source>
</evidence>
<evidence type="ECO:0008006" key="11">
    <source>
        <dbReference type="Google" id="ProtNLM"/>
    </source>
</evidence>
<dbReference type="EMBL" id="CAJOAX010003605">
    <property type="protein sequence ID" value="CAF3863322.1"/>
    <property type="molecule type" value="Genomic_DNA"/>
</dbReference>
<evidence type="ECO:0000313" key="4">
    <source>
        <dbReference type="EMBL" id="CAF1165529.1"/>
    </source>
</evidence>
<dbReference type="EMBL" id="CAJNOL010001774">
    <property type="protein sequence ID" value="CAF1416997.1"/>
    <property type="molecule type" value="Genomic_DNA"/>
</dbReference>
<dbReference type="AlphaFoldDB" id="A0A815LUM5"/>
<evidence type="ECO:0000313" key="10">
    <source>
        <dbReference type="Proteomes" id="UP000663870"/>
    </source>
</evidence>
<dbReference type="EMBL" id="CAJNOH010001028">
    <property type="protein sequence ID" value="CAF1165529.1"/>
    <property type="molecule type" value="Genomic_DNA"/>
</dbReference>
<dbReference type="InterPro" id="IPR036291">
    <property type="entry name" value="NAD(P)-bd_dom_sf"/>
</dbReference>
<dbReference type="PANTHER" id="PTHR47534">
    <property type="entry name" value="YALI0E05731P"/>
    <property type="match status" value="1"/>
</dbReference>
<dbReference type="InterPro" id="IPR052228">
    <property type="entry name" value="Sec_Metab_Biosynth_Oxidored"/>
</dbReference>
<dbReference type="EMBL" id="CAJNOL010001761">
    <property type="protein sequence ID" value="CAF1415421.1"/>
    <property type="molecule type" value="Genomic_DNA"/>
</dbReference>
<dbReference type="EMBL" id="CAJNOU010001578">
    <property type="protein sequence ID" value="CAF1224609.1"/>
    <property type="molecule type" value="Genomic_DNA"/>
</dbReference>
<gene>
    <name evidence="9" type="ORF">FNK824_LOCUS27632</name>
    <name evidence="6" type="ORF">JXQ802_LOCUS35536</name>
    <name evidence="7" type="ORF">JXQ802_LOCUS35629</name>
    <name evidence="8" type="ORF">OTI717_LOCUS21820</name>
    <name evidence="3" type="ORF">PYM288_LOCUS22903</name>
    <name evidence="4" type="ORF">PYM288_LOCUS22987</name>
    <name evidence="2" type="ORF">RFH988_LOCUS20369</name>
    <name evidence="5" type="ORF">SEV965_LOCUS22366</name>
</gene>
<reference evidence="6" key="1">
    <citation type="submission" date="2021-02" db="EMBL/GenBank/DDBJ databases">
        <authorList>
            <person name="Nowell W R."/>
        </authorList>
    </citation>
    <scope>NUCLEOTIDE SEQUENCE</scope>
</reference>
<dbReference type="EMBL" id="CAJOBE010007246">
    <property type="protein sequence ID" value="CAF4030769.1"/>
    <property type="molecule type" value="Genomic_DNA"/>
</dbReference>
<keyword evidence="1" id="KW-0560">Oxidoreductase</keyword>
<evidence type="ECO:0000313" key="8">
    <source>
        <dbReference type="EMBL" id="CAF3863322.1"/>
    </source>
</evidence>
<dbReference type="EMBL" id="CAJNOH010001017">
    <property type="protein sequence ID" value="CAF1164025.1"/>
    <property type="molecule type" value="Genomic_DNA"/>
</dbReference>
<dbReference type="SUPFAM" id="SSF51735">
    <property type="entry name" value="NAD(P)-binding Rossmann-fold domains"/>
    <property type="match status" value="1"/>
</dbReference>
<evidence type="ECO:0000313" key="3">
    <source>
        <dbReference type="EMBL" id="CAF1164025.1"/>
    </source>
</evidence>